<name>A0A223D2D2_9BACL</name>
<dbReference type="Proteomes" id="UP000214688">
    <property type="component" value="Chromosome"/>
</dbReference>
<dbReference type="OrthoDB" id="7869153at2"/>
<reference evidence="1 2" key="1">
    <citation type="journal article" date="2015" name="Int. J. Syst. Evol. Microbiol.">
        <title>Tumebacillus algifaecis sp. nov., isolated from decomposing algal scum.</title>
        <authorList>
            <person name="Wu Y.F."/>
            <person name="Zhang B."/>
            <person name="Xing P."/>
            <person name="Wu Q.L."/>
            <person name="Liu S.J."/>
        </authorList>
    </citation>
    <scope>NUCLEOTIDE SEQUENCE [LARGE SCALE GENOMIC DNA]</scope>
    <source>
        <strain evidence="1 2">THMBR28</strain>
    </source>
</reference>
<protein>
    <recommendedName>
        <fullName evidence="3">ATP-grasp domain-containing protein</fullName>
    </recommendedName>
</protein>
<evidence type="ECO:0000313" key="2">
    <source>
        <dbReference type="Proteomes" id="UP000214688"/>
    </source>
</evidence>
<evidence type="ECO:0000313" key="1">
    <source>
        <dbReference type="EMBL" id="ASS75547.1"/>
    </source>
</evidence>
<dbReference type="EMBL" id="CP022657">
    <property type="protein sequence ID" value="ASS75547.1"/>
    <property type="molecule type" value="Genomic_DNA"/>
</dbReference>
<dbReference type="RefSeq" id="WP_094236791.1">
    <property type="nucleotide sequence ID" value="NZ_CP022657.1"/>
</dbReference>
<accession>A0A223D2D2</accession>
<dbReference type="SUPFAM" id="SSF56059">
    <property type="entry name" value="Glutathione synthetase ATP-binding domain-like"/>
    <property type="match status" value="1"/>
</dbReference>
<organism evidence="1 2">
    <name type="scientific">Tumebacillus algifaecis</name>
    <dbReference type="NCBI Taxonomy" id="1214604"/>
    <lineage>
        <taxon>Bacteria</taxon>
        <taxon>Bacillati</taxon>
        <taxon>Bacillota</taxon>
        <taxon>Bacilli</taxon>
        <taxon>Bacillales</taxon>
        <taxon>Alicyclobacillaceae</taxon>
        <taxon>Tumebacillus</taxon>
    </lineage>
</organism>
<sequence length="458" mass="52531">MASSKPIRIEPSSLAHKLVMILPRGVMKEINLTPGAYELFFGAKQARIDLRGSDKGEEETALLSKELIAELHLPTGTKLNLHKTSGGLRFGYLFGILANVKTVDGQLAGQQQQVFKNLLEVARHLNMYGYVFSIADIDWNDRSVLGYRVEGKAGWTSKRFPLPDVVYDQIITRTYMNKKEVSDARKRLMGLLEKRFFNPGYFDKWQVHRWLHKDQRTASHVPDAIRFESVEQAAPFLYQHTDVYLKPVHGSLGIGIIRARRRADGRIFYQIKKKNGSLRQEYAGSISMFLKKFQKRLKSGPYLIQRTLRLKNWQSRPFDIRILLQKDGAGNWNRTKMFCRIAQQGQITSNISTGGDALAVKKLLQEMYDDKKVRVIMSQLRVISDAVPKVIEQENNSTIGELGLDLGLDESGNIWVIEVNSKPWKKPNIEEGEWRDLALLAFQRPVQFADYLCEKDFR</sequence>
<proteinExistence type="predicted"/>
<dbReference type="AlphaFoldDB" id="A0A223D2D2"/>
<keyword evidence="2" id="KW-1185">Reference proteome</keyword>
<dbReference type="Gene3D" id="3.30.470.20">
    <property type="entry name" value="ATP-grasp fold, B domain"/>
    <property type="match status" value="1"/>
</dbReference>
<gene>
    <name evidence="1" type="ORF">CIG75_11490</name>
</gene>
<dbReference type="InterPro" id="IPR026838">
    <property type="entry name" value="YheC/D"/>
</dbReference>
<dbReference type="KEGG" id="tab:CIG75_11490"/>
<evidence type="ECO:0008006" key="3">
    <source>
        <dbReference type="Google" id="ProtNLM"/>
    </source>
</evidence>
<dbReference type="Pfam" id="PF14398">
    <property type="entry name" value="ATPgrasp_YheCD"/>
    <property type="match status" value="1"/>
</dbReference>